<proteinExistence type="predicted"/>
<evidence type="ECO:0000313" key="4">
    <source>
        <dbReference type="EnsemblMetazoa" id="CapteP204361"/>
    </source>
</evidence>
<gene>
    <name evidence="3" type="ORF">CAPTEDRAFT_204361</name>
</gene>
<dbReference type="InterPro" id="IPR002889">
    <property type="entry name" value="WSC_carb-bd"/>
</dbReference>
<reference evidence="4" key="3">
    <citation type="submission" date="2015-06" db="UniProtKB">
        <authorList>
            <consortium name="EnsemblMetazoa"/>
        </authorList>
    </citation>
    <scope>IDENTIFICATION</scope>
</reference>
<accession>R7TYQ0</accession>
<dbReference type="PROSITE" id="PS51212">
    <property type="entry name" value="WSC"/>
    <property type="match status" value="1"/>
</dbReference>
<dbReference type="SMART" id="SM00321">
    <property type="entry name" value="WSC"/>
    <property type="match status" value="1"/>
</dbReference>
<evidence type="ECO:0000256" key="1">
    <source>
        <dbReference type="SAM" id="SignalP"/>
    </source>
</evidence>
<dbReference type="AlphaFoldDB" id="R7TYQ0"/>
<dbReference type="EMBL" id="AMQN01010316">
    <property type="status" value="NOT_ANNOTATED_CDS"/>
    <property type="molecule type" value="Genomic_DNA"/>
</dbReference>
<sequence length="521" mass="57610">MKILALTILIAFTFVFDLTEGRLTLVGCYNSPNILLESNYFGKVRSYPTTLTREVCASWCYAKSNVLFFGLHHATDCYCLEYGIPKFLGLSAQCTTPCSGPGASTYCGGQYALRVYYESDRYPDNLGTCLSDFTLVYPPASKLNIIHSMIDESLASDSGDSYALIDCLVDRGCSGVAAVSLAENDCQVQSNTATSLHLMPRHFYLNELGGISVSSELLPYAIFGSMVLIVGGKAIDSDRVFFAITAYGASGTKIVEIVVGNDPFNETRITLYNNGTKGQNYSEYIHGNIEPSEEFLFSVVIDERMVMIAYDDDLEDPSIVAQVNPLLGTLAVKDIVYLTFSCSKVDSLYFRKPQFKWEFGAELVTLLSQAPFLPSTYTLPHSFVPSTSQSDSAKLSDIMDSDPSTCIALRQQVTSPYLLKMKIAIPEGKEAHNLQIGFASNDNICAKFHLDLLTMTNSSSLMMYFCNCGDFMQDSWLHLARCTYVCECPTRSDLGFDIRITLNEPTAHSEHILCELVVKYL</sequence>
<protein>
    <recommendedName>
        <fullName evidence="2">WSC domain-containing protein</fullName>
    </recommendedName>
</protein>
<reference evidence="5" key="1">
    <citation type="submission" date="2012-12" db="EMBL/GenBank/DDBJ databases">
        <authorList>
            <person name="Hellsten U."/>
            <person name="Grimwood J."/>
            <person name="Chapman J.A."/>
            <person name="Shapiro H."/>
            <person name="Aerts A."/>
            <person name="Otillar R.P."/>
            <person name="Terry A.Y."/>
            <person name="Boore J.L."/>
            <person name="Simakov O."/>
            <person name="Marletaz F."/>
            <person name="Cho S.-J."/>
            <person name="Edsinger-Gonzales E."/>
            <person name="Havlak P."/>
            <person name="Kuo D.-H."/>
            <person name="Larsson T."/>
            <person name="Lv J."/>
            <person name="Arendt D."/>
            <person name="Savage R."/>
            <person name="Osoegawa K."/>
            <person name="de Jong P."/>
            <person name="Lindberg D.R."/>
            <person name="Seaver E.C."/>
            <person name="Weisblat D.A."/>
            <person name="Putnam N.H."/>
            <person name="Grigoriev I.V."/>
            <person name="Rokhsar D.S."/>
        </authorList>
    </citation>
    <scope>NUCLEOTIDE SEQUENCE</scope>
    <source>
        <strain evidence="5">I ESC-2004</strain>
    </source>
</reference>
<feature type="signal peptide" evidence="1">
    <location>
        <begin position="1"/>
        <end position="21"/>
    </location>
</feature>
<dbReference type="Pfam" id="PF01822">
    <property type="entry name" value="WSC"/>
    <property type="match status" value="1"/>
</dbReference>
<feature type="chain" id="PRO_5008787474" description="WSC domain-containing protein" evidence="1">
    <location>
        <begin position="22"/>
        <end position="521"/>
    </location>
</feature>
<keyword evidence="5" id="KW-1185">Reference proteome</keyword>
<feature type="domain" description="WSC" evidence="2">
    <location>
        <begin position="22"/>
        <end position="119"/>
    </location>
</feature>
<dbReference type="EMBL" id="KB307555">
    <property type="protein sequence ID" value="ELT98752.1"/>
    <property type="molecule type" value="Genomic_DNA"/>
</dbReference>
<evidence type="ECO:0000313" key="5">
    <source>
        <dbReference type="Proteomes" id="UP000014760"/>
    </source>
</evidence>
<dbReference type="Proteomes" id="UP000014760">
    <property type="component" value="Unassembled WGS sequence"/>
</dbReference>
<dbReference type="HOGENOM" id="CLU_523009_0_0_1"/>
<reference evidence="3 5" key="2">
    <citation type="journal article" date="2013" name="Nature">
        <title>Insights into bilaterian evolution from three spiralian genomes.</title>
        <authorList>
            <person name="Simakov O."/>
            <person name="Marletaz F."/>
            <person name="Cho S.J."/>
            <person name="Edsinger-Gonzales E."/>
            <person name="Havlak P."/>
            <person name="Hellsten U."/>
            <person name="Kuo D.H."/>
            <person name="Larsson T."/>
            <person name="Lv J."/>
            <person name="Arendt D."/>
            <person name="Savage R."/>
            <person name="Osoegawa K."/>
            <person name="de Jong P."/>
            <person name="Grimwood J."/>
            <person name="Chapman J.A."/>
            <person name="Shapiro H."/>
            <person name="Aerts A."/>
            <person name="Otillar R.P."/>
            <person name="Terry A.Y."/>
            <person name="Boore J.L."/>
            <person name="Grigoriev I.V."/>
            <person name="Lindberg D.R."/>
            <person name="Seaver E.C."/>
            <person name="Weisblat D.A."/>
            <person name="Putnam N.H."/>
            <person name="Rokhsar D.S."/>
        </authorList>
    </citation>
    <scope>NUCLEOTIDE SEQUENCE</scope>
    <source>
        <strain evidence="3 5">I ESC-2004</strain>
    </source>
</reference>
<keyword evidence="1" id="KW-0732">Signal</keyword>
<evidence type="ECO:0000259" key="2">
    <source>
        <dbReference type="PROSITE" id="PS51212"/>
    </source>
</evidence>
<name>R7TYQ0_CAPTE</name>
<dbReference type="OrthoDB" id="5985073at2759"/>
<dbReference type="EnsemblMetazoa" id="CapteT204361">
    <property type="protein sequence ID" value="CapteP204361"/>
    <property type="gene ID" value="CapteG204361"/>
</dbReference>
<organism evidence="3">
    <name type="scientific">Capitella teleta</name>
    <name type="common">Polychaete worm</name>
    <dbReference type="NCBI Taxonomy" id="283909"/>
    <lineage>
        <taxon>Eukaryota</taxon>
        <taxon>Metazoa</taxon>
        <taxon>Spiralia</taxon>
        <taxon>Lophotrochozoa</taxon>
        <taxon>Annelida</taxon>
        <taxon>Polychaeta</taxon>
        <taxon>Sedentaria</taxon>
        <taxon>Scolecida</taxon>
        <taxon>Capitellidae</taxon>
        <taxon>Capitella</taxon>
    </lineage>
</organism>
<evidence type="ECO:0000313" key="3">
    <source>
        <dbReference type="EMBL" id="ELT98752.1"/>
    </source>
</evidence>